<reference evidence="2 3" key="1">
    <citation type="submission" date="2016-10" db="EMBL/GenBank/DDBJ databases">
        <authorList>
            <person name="de Groot N.N."/>
        </authorList>
    </citation>
    <scope>NUCLEOTIDE SEQUENCE [LARGE SCALE GENOMIC DNA]</scope>
    <source>
        <strain evidence="2 3">DSM 22900</strain>
    </source>
</reference>
<evidence type="ECO:0000313" key="2">
    <source>
        <dbReference type="EMBL" id="SFC59289.1"/>
    </source>
</evidence>
<dbReference type="STRING" id="623281.SAMN05421747_115117"/>
<dbReference type="PANTHER" id="PTHR46825">
    <property type="entry name" value="D-ALANYL-D-ALANINE-CARBOXYPEPTIDASE/ENDOPEPTIDASE AMPH"/>
    <property type="match status" value="1"/>
</dbReference>
<dbReference type="Pfam" id="PF00144">
    <property type="entry name" value="Beta-lactamase"/>
    <property type="match status" value="1"/>
</dbReference>
<organism evidence="2 3">
    <name type="scientific">Parapedobacter composti</name>
    <dbReference type="NCBI Taxonomy" id="623281"/>
    <lineage>
        <taxon>Bacteria</taxon>
        <taxon>Pseudomonadati</taxon>
        <taxon>Bacteroidota</taxon>
        <taxon>Sphingobacteriia</taxon>
        <taxon>Sphingobacteriales</taxon>
        <taxon>Sphingobacteriaceae</taxon>
        <taxon>Parapedobacter</taxon>
    </lineage>
</organism>
<dbReference type="AlphaFoldDB" id="A0A1I1KEQ6"/>
<evidence type="ECO:0000259" key="1">
    <source>
        <dbReference type="Pfam" id="PF00144"/>
    </source>
</evidence>
<dbReference type="PANTHER" id="PTHR46825:SF9">
    <property type="entry name" value="BETA-LACTAMASE-RELATED DOMAIN-CONTAINING PROTEIN"/>
    <property type="match status" value="1"/>
</dbReference>
<sequence>MMLIMSKIKFRVPGIGLYVIHRAVKPALYVTLLCLSMTKMSSAQPGDVVAAIRGTIPFIDSAYRAFAVEHHSPGLAYALVYRGQLLHAGTFGYTDVEQQVPVTEKSVFRIASMTKSFVAAAILQLRDAGKLRLDDPVEQYIPAFKQQPVPTDDAPAITIRHLLTHTSGMPEDDPWGDRLLDMDAETFYGLMKEGFSFSNTPGATYEYSNTPYALLGEIIRNVTGQPFDAYIDQHILRPLGMNDTYWEYTQVPEALLAKGYRWLRGAHVRETMVGHGVYGAMGGMLTTLGDFAKYMALHQQAWPARNGADVQPLKRSSLREMQAPWVFNTLAEYNGSLTSFAYGYALRWTRDAAQVTTVGHTGGLPGFGSNWMMLPDYDIGLVCFSNITYAPAAAINTYLATEIVRRAALTPRKNPVSPVLERRKQQLLQFLPAWEHAENSTAFSVNFFQDNPIDVLRETSKTVFDAAGAIVQVREFIPENNLRGTFIIECAKRNVEVFFSLSPEPTPRIQQFSLKVID</sequence>
<evidence type="ECO:0000313" key="3">
    <source>
        <dbReference type="Proteomes" id="UP000199577"/>
    </source>
</evidence>
<dbReference type="InterPro" id="IPR050491">
    <property type="entry name" value="AmpC-like"/>
</dbReference>
<dbReference type="SUPFAM" id="SSF56601">
    <property type="entry name" value="beta-lactamase/transpeptidase-like"/>
    <property type="match status" value="1"/>
</dbReference>
<dbReference type="Proteomes" id="UP000199577">
    <property type="component" value="Unassembled WGS sequence"/>
</dbReference>
<dbReference type="InterPro" id="IPR001466">
    <property type="entry name" value="Beta-lactam-related"/>
</dbReference>
<dbReference type="InterPro" id="IPR012338">
    <property type="entry name" value="Beta-lactam/transpept-like"/>
</dbReference>
<dbReference type="OrthoDB" id="9798166at2"/>
<protein>
    <submittedName>
        <fullName evidence="2">CubicO group peptidase, beta-lactamase class C family</fullName>
    </submittedName>
</protein>
<keyword evidence="3" id="KW-1185">Reference proteome</keyword>
<name>A0A1I1KEQ6_9SPHI</name>
<feature type="domain" description="Beta-lactamase-related" evidence="1">
    <location>
        <begin position="60"/>
        <end position="401"/>
    </location>
</feature>
<dbReference type="EMBL" id="FOLL01000015">
    <property type="protein sequence ID" value="SFC59289.1"/>
    <property type="molecule type" value="Genomic_DNA"/>
</dbReference>
<dbReference type="Gene3D" id="3.40.710.10">
    <property type="entry name" value="DD-peptidase/beta-lactamase superfamily"/>
    <property type="match status" value="1"/>
</dbReference>
<accession>A0A1I1KEQ6</accession>
<proteinExistence type="predicted"/>
<gene>
    <name evidence="2" type="ORF">SAMN05421747_115117</name>
</gene>